<evidence type="ECO:0000313" key="6">
    <source>
        <dbReference type="Proteomes" id="UP000298264"/>
    </source>
</evidence>
<gene>
    <name evidence="5" type="ORF">EHS11_05275</name>
</gene>
<protein>
    <submittedName>
        <fullName evidence="5">RluA family pseudouridine synthase</fullName>
    </submittedName>
</protein>
<keyword evidence="2" id="KW-0413">Isomerase</keyword>
<evidence type="ECO:0000256" key="1">
    <source>
        <dbReference type="ARBA" id="ARBA00010876"/>
    </source>
</evidence>
<dbReference type="PROSITE" id="PS01129">
    <property type="entry name" value="PSI_RLU"/>
    <property type="match status" value="1"/>
</dbReference>
<proteinExistence type="inferred from homology"/>
<organism evidence="5 6">
    <name type="scientific">Leptospira ilyithenensis</name>
    <dbReference type="NCBI Taxonomy" id="2484901"/>
    <lineage>
        <taxon>Bacteria</taxon>
        <taxon>Pseudomonadati</taxon>
        <taxon>Spirochaetota</taxon>
        <taxon>Spirochaetia</taxon>
        <taxon>Leptospirales</taxon>
        <taxon>Leptospiraceae</taxon>
        <taxon>Leptospira</taxon>
    </lineage>
</organism>
<reference evidence="5" key="1">
    <citation type="journal article" date="2019" name="PLoS Negl. Trop. Dis.">
        <title>Revisiting the worldwide diversity of Leptospira species in the environment.</title>
        <authorList>
            <person name="Vincent A.T."/>
            <person name="Schiettekatte O."/>
            <person name="Bourhy P."/>
            <person name="Veyrier F.J."/>
            <person name="Picardeau M."/>
        </authorList>
    </citation>
    <scope>NUCLEOTIDE SEQUENCE [LARGE SCALE GENOMIC DNA]</scope>
    <source>
        <strain evidence="5">201400974</strain>
    </source>
</reference>
<dbReference type="SUPFAM" id="SSF55120">
    <property type="entry name" value="Pseudouridine synthase"/>
    <property type="match status" value="1"/>
</dbReference>
<dbReference type="EMBL" id="RQHV01000036">
    <property type="protein sequence ID" value="TGN11922.1"/>
    <property type="molecule type" value="Genomic_DNA"/>
</dbReference>
<dbReference type="GO" id="GO:0003723">
    <property type="term" value="F:RNA binding"/>
    <property type="evidence" value="ECO:0007669"/>
    <property type="project" value="UniProtKB-KW"/>
</dbReference>
<dbReference type="CDD" id="cd02869">
    <property type="entry name" value="PseudoU_synth_RluA_like"/>
    <property type="match status" value="1"/>
</dbReference>
<dbReference type="Proteomes" id="UP000298264">
    <property type="component" value="Unassembled WGS sequence"/>
</dbReference>
<evidence type="ECO:0000256" key="3">
    <source>
        <dbReference type="PROSITE-ProRule" id="PRU00182"/>
    </source>
</evidence>
<dbReference type="PANTHER" id="PTHR21600:SF44">
    <property type="entry name" value="RIBOSOMAL LARGE SUBUNIT PSEUDOURIDINE SYNTHASE D"/>
    <property type="match status" value="1"/>
</dbReference>
<dbReference type="Pfam" id="PF00849">
    <property type="entry name" value="PseudoU_synth_2"/>
    <property type="match status" value="1"/>
</dbReference>
<dbReference type="Gene3D" id="3.30.2350.10">
    <property type="entry name" value="Pseudouridine synthase"/>
    <property type="match status" value="1"/>
</dbReference>
<dbReference type="PROSITE" id="PS50889">
    <property type="entry name" value="S4"/>
    <property type="match status" value="1"/>
</dbReference>
<evidence type="ECO:0000313" key="5">
    <source>
        <dbReference type="EMBL" id="TGN11922.1"/>
    </source>
</evidence>
<dbReference type="PANTHER" id="PTHR21600">
    <property type="entry name" value="MITOCHONDRIAL RNA PSEUDOURIDINE SYNTHASE"/>
    <property type="match status" value="1"/>
</dbReference>
<dbReference type="GO" id="GO:0009982">
    <property type="term" value="F:pseudouridine synthase activity"/>
    <property type="evidence" value="ECO:0007669"/>
    <property type="project" value="InterPro"/>
</dbReference>
<dbReference type="InterPro" id="IPR006224">
    <property type="entry name" value="PsdUridine_synth_RluA-like_CS"/>
</dbReference>
<evidence type="ECO:0000259" key="4">
    <source>
        <dbReference type="Pfam" id="PF00849"/>
    </source>
</evidence>
<keyword evidence="3" id="KW-0694">RNA-binding</keyword>
<evidence type="ECO:0000256" key="2">
    <source>
        <dbReference type="ARBA" id="ARBA00023235"/>
    </source>
</evidence>
<sequence length="326" mass="37543">MVSSDPLKNYKSFVPSNFHSYPLIEYLKARFPYHNEEDWISLVENQNVLINGNSSSPDLILKTGDEISYSPKPDSIREPAINRDYHVLAEKENFLVVNKPPNIPVHPAGRYRTNTLLNLLEHDRKTKFYPVHRLDRETSGIILFAKTAEFRLVLQKLFEERLIRKEYLTFVYGRFPETLVSEGYMGKDPNSSIRKKQSLRKESLGEDKLTFTEFSLLSYDPKKNISVLLVKPHTGRIHQIRATLLGEGFPVVGDKLYGKRETAFLDFIQMGESDLLNEELGHNRQCLHAYSLSFVDPTTGETNNFHCPLSFDLCRLIANIPSEYVT</sequence>
<name>A0A4R9LSQ2_9LEPT</name>
<dbReference type="InterPro" id="IPR050188">
    <property type="entry name" value="RluA_PseudoU_synthase"/>
</dbReference>
<dbReference type="InterPro" id="IPR006145">
    <property type="entry name" value="PsdUridine_synth_RsuA/RluA"/>
</dbReference>
<keyword evidence="6" id="KW-1185">Reference proteome</keyword>
<dbReference type="GO" id="GO:0000455">
    <property type="term" value="P:enzyme-directed rRNA pseudouridine synthesis"/>
    <property type="evidence" value="ECO:0007669"/>
    <property type="project" value="TreeGrafter"/>
</dbReference>
<accession>A0A4R9LSQ2</accession>
<comment type="caution">
    <text evidence="5">The sequence shown here is derived from an EMBL/GenBank/DDBJ whole genome shotgun (WGS) entry which is preliminary data.</text>
</comment>
<comment type="similarity">
    <text evidence="1">Belongs to the pseudouridine synthase RluA family.</text>
</comment>
<dbReference type="GO" id="GO:0140098">
    <property type="term" value="F:catalytic activity, acting on RNA"/>
    <property type="evidence" value="ECO:0007669"/>
    <property type="project" value="UniProtKB-ARBA"/>
</dbReference>
<dbReference type="AlphaFoldDB" id="A0A4R9LSQ2"/>
<feature type="domain" description="Pseudouridine synthase RsuA/RluA-like" evidence="4">
    <location>
        <begin position="93"/>
        <end position="244"/>
    </location>
</feature>
<dbReference type="OrthoDB" id="305739at2"/>
<dbReference type="InterPro" id="IPR020103">
    <property type="entry name" value="PsdUridine_synth_cat_dom_sf"/>
</dbReference>